<dbReference type="Proteomes" id="UP000326779">
    <property type="component" value="Chromosome"/>
</dbReference>
<keyword evidence="1" id="KW-0175">Coiled coil</keyword>
<accession>A0A5P8M5Y0</accession>
<feature type="compositionally biased region" description="Basic and acidic residues" evidence="2">
    <location>
        <begin position="590"/>
        <end position="609"/>
    </location>
</feature>
<sequence>MLRVQFTDYEKRFRKLLKPAKPAGSHRWQKAPKTMPVTEAGQDIARLAGVLGENGSTKISFDISETVDEAVQHYGFEDLTVTPESSLYKLIADDVMSDGNPTDVAMELLNKVEQEGGQSVRATGETEMTEDEPEGADSAPAPEAGMNESTSTSSGSNQASPNSDSKEEPSSAEETGVQFEQAEQDETPINAGDMEHVQEEQNEEQNVVEGKTRPEEEGEAPRPLSAASSNSSLDQAAAAFLRKFQAAMGSQGEGQRPTIDNQIPGLRQYLVDAKLAADHVDQFSKSALAQRLGVDMTPKDQLAKKRLAWFEEWYAEQGFERLNEQQQHALIEQQRALEEKLRSVYQTINGTAASDEAVGIAQEAIDDNENNSTNNFNIFVRDGAAAYKKEEAAIVEEMKQKIAKATAEAKSEAEKKKLAASIRQEQARKEYQNKLDAQQQEFAKKTLADVTAAILLDRNTKLTTTKDEMVSEQQHVLAKELGTAREKHADALLTAQKQLANVTVDFETALERDNQREIAKRRQFELLKQRNDAKQAQAAAMSQLAAAKVEAATIQAKAQLAGQRTQNQPVAALTGRQVNAGAAVQEDGDRESAAEPGGARDKEREGQRVDKKKQLRRIGSGAAIAALLCSLGFGVGYAVKPVSAPQNSAAYRTTKAKEVGTNAVEGKSAGSSGRVSTVSAAGKKTLQDYLSDKDYLGAATAYPGQEALAKIENAIYRNNDLEGLQKYNKQHPSKIGTLDAAILAGKSADVVSSYHALSDEQASNLDRRRENGRGHANFWARVV</sequence>
<dbReference type="KEGG" id="lhb:D1010_09615"/>
<evidence type="ECO:0000256" key="2">
    <source>
        <dbReference type="SAM" id="MobiDB-lite"/>
    </source>
</evidence>
<gene>
    <name evidence="3" type="ORF">D1010_09615</name>
</gene>
<feature type="region of interest" description="Disordered" evidence="2">
    <location>
        <begin position="115"/>
        <end position="183"/>
    </location>
</feature>
<feature type="compositionally biased region" description="Low complexity" evidence="2">
    <location>
        <begin position="149"/>
        <end position="163"/>
    </location>
</feature>
<feature type="region of interest" description="Disordered" evidence="2">
    <location>
        <begin position="198"/>
        <end position="233"/>
    </location>
</feature>
<dbReference type="AlphaFoldDB" id="A0A5P8M5Y0"/>
<proteinExistence type="predicted"/>
<protein>
    <submittedName>
        <fullName evidence="3">Uncharacterized protein</fullName>
    </submittedName>
</protein>
<evidence type="ECO:0000313" key="4">
    <source>
        <dbReference type="Proteomes" id="UP000326779"/>
    </source>
</evidence>
<reference evidence="3 4" key="1">
    <citation type="submission" date="2019-10" db="EMBL/GenBank/DDBJ databases">
        <title>The completed genome of Lactobacillus harbinensis M1.</title>
        <authorList>
            <person name="Zheng Y."/>
        </authorList>
    </citation>
    <scope>NUCLEOTIDE SEQUENCE [LARGE SCALE GENOMIC DNA]</scope>
    <source>
        <strain evidence="3 4">M1</strain>
    </source>
</reference>
<evidence type="ECO:0000256" key="1">
    <source>
        <dbReference type="SAM" id="Coils"/>
    </source>
</evidence>
<feature type="region of interest" description="Disordered" evidence="2">
    <location>
        <begin position="571"/>
        <end position="613"/>
    </location>
</feature>
<organism evidence="3 4">
    <name type="scientific">Schleiferilactobacillus harbinensis</name>
    <dbReference type="NCBI Taxonomy" id="304207"/>
    <lineage>
        <taxon>Bacteria</taxon>
        <taxon>Bacillati</taxon>
        <taxon>Bacillota</taxon>
        <taxon>Bacilli</taxon>
        <taxon>Lactobacillales</taxon>
        <taxon>Lactobacillaceae</taxon>
        <taxon>Schleiferilactobacillus</taxon>
    </lineage>
</organism>
<evidence type="ECO:0000313" key="3">
    <source>
        <dbReference type="EMBL" id="QFR23645.1"/>
    </source>
</evidence>
<dbReference type="RefSeq" id="WP_152260847.1">
    <property type="nucleotide sequence ID" value="NZ_CP045143.1"/>
</dbReference>
<dbReference type="EMBL" id="CP045143">
    <property type="protein sequence ID" value="QFR23645.1"/>
    <property type="molecule type" value="Genomic_DNA"/>
</dbReference>
<name>A0A5P8M5Y0_9LACO</name>
<feature type="coiled-coil region" evidence="1">
    <location>
        <begin position="388"/>
        <end position="448"/>
    </location>
</feature>